<dbReference type="SUPFAM" id="SSF50891">
    <property type="entry name" value="Cyclophilin-like"/>
    <property type="match status" value="1"/>
</dbReference>
<keyword evidence="2 4" id="KW-0863">Zinc-finger</keyword>
<dbReference type="GO" id="GO:0008270">
    <property type="term" value="F:zinc ion binding"/>
    <property type="evidence" value="ECO:0007669"/>
    <property type="project" value="UniProtKB-KW"/>
</dbReference>
<proteinExistence type="predicted"/>
<dbReference type="InterPro" id="IPR001841">
    <property type="entry name" value="Znf_RING"/>
</dbReference>
<evidence type="ECO:0000256" key="2">
    <source>
        <dbReference type="ARBA" id="ARBA00022771"/>
    </source>
</evidence>
<keyword evidence="7" id="KW-1185">Reference proteome</keyword>
<dbReference type="InterPro" id="IPR017907">
    <property type="entry name" value="Znf_RING_CS"/>
</dbReference>
<dbReference type="AlphaFoldDB" id="A0AAN8XGF1"/>
<protein>
    <recommendedName>
        <fullName evidence="5">RING-type domain-containing protein</fullName>
    </recommendedName>
</protein>
<dbReference type="PANTHER" id="PTHR47156">
    <property type="entry name" value="PROTEIN CBG20824"/>
    <property type="match status" value="1"/>
</dbReference>
<feature type="domain" description="RING-type" evidence="5">
    <location>
        <begin position="6"/>
        <end position="49"/>
    </location>
</feature>
<gene>
    <name evidence="6" type="ORF">SK128_006549</name>
</gene>
<accession>A0AAN8XGF1</accession>
<dbReference type="InterPro" id="IPR013083">
    <property type="entry name" value="Znf_RING/FYVE/PHD"/>
</dbReference>
<evidence type="ECO:0000259" key="5">
    <source>
        <dbReference type="PROSITE" id="PS50089"/>
    </source>
</evidence>
<sequence length="485" mass="53614">MASHDCQVCLERFDNEDRRPRCLSCGHTLCSSCLSDIIVQGPLLCPFCRLPHNGQASSAEDVPINYTVVSLLEDPVYSRGNQRDQALLVEVKREANEFTTEQLVILNSHLTRLRDFHQKLGNQQVVQQNQLQALRALVGRHEALLQDMEAASHDVMAAIMEGEEERRSLEEVQSRVNSASSLLQVASMHQDQEDRKSMVQDWASGARQLLQSPALHLAKEIEMVTCSALEAAIERNSAGAAAALTPPKGQPEDFPDVPKYLAEMLKAASMVGSDVWAVLDEGGRSRCAKVTHEEGRLFLHALREGTPPVYTHKVPYIDVRNMVDATCMRTFFEFSWEGKNQGKVQIKLLNLASRTKQFFFLCSGERGPSYANTRLLEVENRSQPGEHIWGGDYESNDGTGGAALPGLTMGGLHSQSVTAGLVAGFCYADDRKPAHFTIYNNDHPVAYEECPIGQVERGIEITRTAARVPNIQDVIISDCGLILSL</sequence>
<name>A0AAN8XGF1_HALRR</name>
<comment type="caution">
    <text evidence="6">The sequence shown here is derived from an EMBL/GenBank/DDBJ whole genome shotgun (WGS) entry which is preliminary data.</text>
</comment>
<dbReference type="Pfam" id="PF14634">
    <property type="entry name" value="zf-RING_5"/>
    <property type="match status" value="1"/>
</dbReference>
<dbReference type="SMART" id="SM00184">
    <property type="entry name" value="RING"/>
    <property type="match status" value="1"/>
</dbReference>
<dbReference type="PANTHER" id="PTHR47156:SF10">
    <property type="entry name" value="E3 UBIQUITIN-PROTEIN LIGASE TRIM-21-RELATED"/>
    <property type="match status" value="1"/>
</dbReference>
<organism evidence="6 7">
    <name type="scientific">Halocaridina rubra</name>
    <name type="common">Hawaiian red shrimp</name>
    <dbReference type="NCBI Taxonomy" id="373956"/>
    <lineage>
        <taxon>Eukaryota</taxon>
        <taxon>Metazoa</taxon>
        <taxon>Ecdysozoa</taxon>
        <taxon>Arthropoda</taxon>
        <taxon>Crustacea</taxon>
        <taxon>Multicrustacea</taxon>
        <taxon>Malacostraca</taxon>
        <taxon>Eumalacostraca</taxon>
        <taxon>Eucarida</taxon>
        <taxon>Decapoda</taxon>
        <taxon>Pleocyemata</taxon>
        <taxon>Caridea</taxon>
        <taxon>Atyoidea</taxon>
        <taxon>Atyidae</taxon>
        <taxon>Halocaridina</taxon>
    </lineage>
</organism>
<dbReference type="Gene3D" id="2.40.100.10">
    <property type="entry name" value="Cyclophilin-like"/>
    <property type="match status" value="1"/>
</dbReference>
<dbReference type="PROSITE" id="PS50089">
    <property type="entry name" value="ZF_RING_2"/>
    <property type="match status" value="1"/>
</dbReference>
<keyword evidence="1" id="KW-0479">Metal-binding</keyword>
<reference evidence="6 7" key="1">
    <citation type="submission" date="2023-11" db="EMBL/GenBank/DDBJ databases">
        <title>Halocaridina rubra genome assembly.</title>
        <authorList>
            <person name="Smith C."/>
        </authorList>
    </citation>
    <scope>NUCLEOTIDE SEQUENCE [LARGE SCALE GENOMIC DNA]</scope>
    <source>
        <strain evidence="6">EP-1</strain>
        <tissue evidence="6">Whole</tissue>
    </source>
</reference>
<dbReference type="Gene3D" id="3.30.40.10">
    <property type="entry name" value="Zinc/RING finger domain, C3HC4 (zinc finger)"/>
    <property type="match status" value="1"/>
</dbReference>
<evidence type="ECO:0000256" key="1">
    <source>
        <dbReference type="ARBA" id="ARBA00022723"/>
    </source>
</evidence>
<dbReference type="SUPFAM" id="SSF57850">
    <property type="entry name" value="RING/U-box"/>
    <property type="match status" value="1"/>
</dbReference>
<evidence type="ECO:0000256" key="3">
    <source>
        <dbReference type="ARBA" id="ARBA00022833"/>
    </source>
</evidence>
<dbReference type="InterPro" id="IPR029000">
    <property type="entry name" value="Cyclophilin-like_dom_sf"/>
</dbReference>
<evidence type="ECO:0000313" key="7">
    <source>
        <dbReference type="Proteomes" id="UP001381693"/>
    </source>
</evidence>
<dbReference type="Proteomes" id="UP001381693">
    <property type="component" value="Unassembled WGS sequence"/>
</dbReference>
<evidence type="ECO:0000313" key="6">
    <source>
        <dbReference type="EMBL" id="KAK7081153.1"/>
    </source>
</evidence>
<dbReference type="InterPro" id="IPR052667">
    <property type="entry name" value="E3_ubiquitin-ligase_RING"/>
</dbReference>
<keyword evidence="3" id="KW-0862">Zinc</keyword>
<dbReference type="EMBL" id="JAXCGZ010005690">
    <property type="protein sequence ID" value="KAK7081153.1"/>
    <property type="molecule type" value="Genomic_DNA"/>
</dbReference>
<dbReference type="PROSITE" id="PS00518">
    <property type="entry name" value="ZF_RING_1"/>
    <property type="match status" value="1"/>
</dbReference>
<evidence type="ECO:0000256" key="4">
    <source>
        <dbReference type="PROSITE-ProRule" id="PRU00175"/>
    </source>
</evidence>